<dbReference type="AlphaFoldDB" id="A0A699ZHA3"/>
<reference evidence="1 2" key="1">
    <citation type="submission" date="2020-02" db="EMBL/GenBank/DDBJ databases">
        <title>Draft genome sequence of Haematococcus lacustris strain NIES-144.</title>
        <authorList>
            <person name="Morimoto D."/>
            <person name="Nakagawa S."/>
            <person name="Yoshida T."/>
            <person name="Sawayama S."/>
        </authorList>
    </citation>
    <scope>NUCLEOTIDE SEQUENCE [LARGE SCALE GENOMIC DNA]</scope>
    <source>
        <strain evidence="1 2">NIES-144</strain>
    </source>
</reference>
<dbReference type="EMBL" id="BLLF01001967">
    <property type="protein sequence ID" value="GFH22087.1"/>
    <property type="molecule type" value="Genomic_DNA"/>
</dbReference>
<name>A0A699ZHA3_HAELA</name>
<dbReference type="Proteomes" id="UP000485058">
    <property type="component" value="Unassembled WGS sequence"/>
</dbReference>
<evidence type="ECO:0000313" key="2">
    <source>
        <dbReference type="Proteomes" id="UP000485058"/>
    </source>
</evidence>
<evidence type="ECO:0000313" key="1">
    <source>
        <dbReference type="EMBL" id="GFH22087.1"/>
    </source>
</evidence>
<sequence length="46" mass="4715">MGGGTCLGQATWVGHAGPREQGLAKLCAQFLAEAHTYSVQEGRGAV</sequence>
<protein>
    <submittedName>
        <fullName evidence="1">Uncharacterized protein</fullName>
    </submittedName>
</protein>
<accession>A0A699ZHA3</accession>
<organism evidence="1 2">
    <name type="scientific">Haematococcus lacustris</name>
    <name type="common">Green alga</name>
    <name type="synonym">Haematococcus pluvialis</name>
    <dbReference type="NCBI Taxonomy" id="44745"/>
    <lineage>
        <taxon>Eukaryota</taxon>
        <taxon>Viridiplantae</taxon>
        <taxon>Chlorophyta</taxon>
        <taxon>core chlorophytes</taxon>
        <taxon>Chlorophyceae</taxon>
        <taxon>CS clade</taxon>
        <taxon>Chlamydomonadales</taxon>
        <taxon>Haematococcaceae</taxon>
        <taxon>Haematococcus</taxon>
    </lineage>
</organism>
<proteinExistence type="predicted"/>
<comment type="caution">
    <text evidence="1">The sequence shown here is derived from an EMBL/GenBank/DDBJ whole genome shotgun (WGS) entry which is preliminary data.</text>
</comment>
<keyword evidence="2" id="KW-1185">Reference proteome</keyword>
<feature type="non-terminal residue" evidence="1">
    <location>
        <position position="1"/>
    </location>
</feature>
<gene>
    <name evidence="1" type="ORF">HaLaN_19498</name>
</gene>